<feature type="compositionally biased region" description="Polar residues" evidence="1">
    <location>
        <begin position="10"/>
        <end position="26"/>
    </location>
</feature>
<reference evidence="2" key="1">
    <citation type="submission" date="2018-02" db="EMBL/GenBank/DDBJ databases">
        <title>Rhizophora mucronata_Transcriptome.</title>
        <authorList>
            <person name="Meera S.P."/>
            <person name="Sreeshan A."/>
            <person name="Augustine A."/>
        </authorList>
    </citation>
    <scope>NUCLEOTIDE SEQUENCE</scope>
    <source>
        <tissue evidence="2">Leaf</tissue>
    </source>
</reference>
<organism evidence="2">
    <name type="scientific">Rhizophora mucronata</name>
    <name type="common">Asiatic mangrove</name>
    <dbReference type="NCBI Taxonomy" id="61149"/>
    <lineage>
        <taxon>Eukaryota</taxon>
        <taxon>Viridiplantae</taxon>
        <taxon>Streptophyta</taxon>
        <taxon>Embryophyta</taxon>
        <taxon>Tracheophyta</taxon>
        <taxon>Spermatophyta</taxon>
        <taxon>Magnoliopsida</taxon>
        <taxon>eudicotyledons</taxon>
        <taxon>Gunneridae</taxon>
        <taxon>Pentapetalae</taxon>
        <taxon>rosids</taxon>
        <taxon>fabids</taxon>
        <taxon>Malpighiales</taxon>
        <taxon>Rhizophoraceae</taxon>
        <taxon>Rhizophora</taxon>
    </lineage>
</organism>
<name>A0A2P2MH79_RHIMU</name>
<evidence type="ECO:0000313" key="2">
    <source>
        <dbReference type="EMBL" id="MBX29527.1"/>
    </source>
</evidence>
<protein>
    <submittedName>
        <fullName evidence="2">Uncharacterized protein</fullName>
    </submittedName>
</protein>
<sequence length="56" mass="6309">MDRQALDGSPQRSGSKCFNNNKSQENGSERHGARKELLNPTVYCIQRCPDPYGQLI</sequence>
<dbReference type="EMBL" id="GGEC01049043">
    <property type="protein sequence ID" value="MBX29527.1"/>
    <property type="molecule type" value="Transcribed_RNA"/>
</dbReference>
<evidence type="ECO:0000256" key="1">
    <source>
        <dbReference type="SAM" id="MobiDB-lite"/>
    </source>
</evidence>
<accession>A0A2P2MH79</accession>
<dbReference type="AlphaFoldDB" id="A0A2P2MH79"/>
<proteinExistence type="predicted"/>
<feature type="region of interest" description="Disordered" evidence="1">
    <location>
        <begin position="1"/>
        <end position="35"/>
    </location>
</feature>